<name>A0A1L9VHN0_ASPGL</name>
<evidence type="ECO:0000313" key="2">
    <source>
        <dbReference type="Proteomes" id="UP000184300"/>
    </source>
</evidence>
<dbReference type="STRING" id="1160497.A0A1L9VHN0"/>
<dbReference type="RefSeq" id="XP_022400102.1">
    <property type="nucleotide sequence ID" value="XM_022546785.1"/>
</dbReference>
<dbReference type="AlphaFoldDB" id="A0A1L9VHN0"/>
<organism evidence="1 2">
    <name type="scientific">Aspergillus glaucus CBS 516.65</name>
    <dbReference type="NCBI Taxonomy" id="1160497"/>
    <lineage>
        <taxon>Eukaryota</taxon>
        <taxon>Fungi</taxon>
        <taxon>Dikarya</taxon>
        <taxon>Ascomycota</taxon>
        <taxon>Pezizomycotina</taxon>
        <taxon>Eurotiomycetes</taxon>
        <taxon>Eurotiomycetidae</taxon>
        <taxon>Eurotiales</taxon>
        <taxon>Aspergillaceae</taxon>
        <taxon>Aspergillus</taxon>
        <taxon>Aspergillus subgen. Aspergillus</taxon>
    </lineage>
</organism>
<accession>A0A1L9VHN0</accession>
<keyword evidence="2" id="KW-1185">Reference proteome</keyword>
<protein>
    <submittedName>
        <fullName evidence="1">Uncharacterized protein</fullName>
    </submittedName>
</protein>
<gene>
    <name evidence="1" type="ORF">ASPGLDRAFT_47951</name>
</gene>
<sequence length="136" mass="15658">MAQRLLDVMDATLMRNIYGLHYPGCSVDEIKHPRPNPLAPLQYAATYWVNHLITFCRQNRTQHCHIGLSDGGRIDTFVKKHILHWLEALSLMGYMSKAVVVIRELKDFLEACTPDQINAIIFLITPRNFPQTIPRC</sequence>
<dbReference type="VEuPathDB" id="FungiDB:ASPGLDRAFT_47951"/>
<dbReference type="EMBL" id="KV878899">
    <property type="protein sequence ID" value="OJJ83404.1"/>
    <property type="molecule type" value="Genomic_DNA"/>
</dbReference>
<proteinExistence type="predicted"/>
<evidence type="ECO:0000313" key="1">
    <source>
        <dbReference type="EMBL" id="OJJ83404.1"/>
    </source>
</evidence>
<dbReference type="GeneID" id="34463046"/>
<dbReference type="OrthoDB" id="4367118at2759"/>
<dbReference type="Proteomes" id="UP000184300">
    <property type="component" value="Unassembled WGS sequence"/>
</dbReference>
<reference evidence="2" key="1">
    <citation type="journal article" date="2017" name="Genome Biol.">
        <title>Comparative genomics reveals high biological diversity and specific adaptations in the industrially and medically important fungal genus Aspergillus.</title>
        <authorList>
            <person name="de Vries R.P."/>
            <person name="Riley R."/>
            <person name="Wiebenga A."/>
            <person name="Aguilar-Osorio G."/>
            <person name="Amillis S."/>
            <person name="Uchima C.A."/>
            <person name="Anderluh G."/>
            <person name="Asadollahi M."/>
            <person name="Askin M."/>
            <person name="Barry K."/>
            <person name="Battaglia E."/>
            <person name="Bayram O."/>
            <person name="Benocci T."/>
            <person name="Braus-Stromeyer S.A."/>
            <person name="Caldana C."/>
            <person name="Canovas D."/>
            <person name="Cerqueira G.C."/>
            <person name="Chen F."/>
            <person name="Chen W."/>
            <person name="Choi C."/>
            <person name="Clum A."/>
            <person name="Dos Santos R.A."/>
            <person name="Damasio A.R."/>
            <person name="Diallinas G."/>
            <person name="Emri T."/>
            <person name="Fekete E."/>
            <person name="Flipphi M."/>
            <person name="Freyberg S."/>
            <person name="Gallo A."/>
            <person name="Gournas C."/>
            <person name="Habgood R."/>
            <person name="Hainaut M."/>
            <person name="Harispe M.L."/>
            <person name="Henrissat B."/>
            <person name="Hilden K.S."/>
            <person name="Hope R."/>
            <person name="Hossain A."/>
            <person name="Karabika E."/>
            <person name="Karaffa L."/>
            <person name="Karanyi Z."/>
            <person name="Krasevec N."/>
            <person name="Kuo A."/>
            <person name="Kusch H."/>
            <person name="LaButti K."/>
            <person name="Lagendijk E.L."/>
            <person name="Lapidus A."/>
            <person name="Levasseur A."/>
            <person name="Lindquist E."/>
            <person name="Lipzen A."/>
            <person name="Logrieco A.F."/>
            <person name="MacCabe A."/>
            <person name="Maekelae M.R."/>
            <person name="Malavazi I."/>
            <person name="Melin P."/>
            <person name="Meyer V."/>
            <person name="Mielnichuk N."/>
            <person name="Miskei M."/>
            <person name="Molnar A.P."/>
            <person name="Mule G."/>
            <person name="Ngan C.Y."/>
            <person name="Orejas M."/>
            <person name="Orosz E."/>
            <person name="Ouedraogo J.P."/>
            <person name="Overkamp K.M."/>
            <person name="Park H.-S."/>
            <person name="Perrone G."/>
            <person name="Piumi F."/>
            <person name="Punt P.J."/>
            <person name="Ram A.F."/>
            <person name="Ramon A."/>
            <person name="Rauscher S."/>
            <person name="Record E."/>
            <person name="Riano-Pachon D.M."/>
            <person name="Robert V."/>
            <person name="Roehrig J."/>
            <person name="Ruller R."/>
            <person name="Salamov A."/>
            <person name="Salih N.S."/>
            <person name="Samson R.A."/>
            <person name="Sandor E."/>
            <person name="Sanguinetti M."/>
            <person name="Schuetze T."/>
            <person name="Sepcic K."/>
            <person name="Shelest E."/>
            <person name="Sherlock G."/>
            <person name="Sophianopoulou V."/>
            <person name="Squina F.M."/>
            <person name="Sun H."/>
            <person name="Susca A."/>
            <person name="Todd R.B."/>
            <person name="Tsang A."/>
            <person name="Unkles S.E."/>
            <person name="van de Wiele N."/>
            <person name="van Rossen-Uffink D."/>
            <person name="Oliveira J.V."/>
            <person name="Vesth T.C."/>
            <person name="Visser J."/>
            <person name="Yu J.-H."/>
            <person name="Zhou M."/>
            <person name="Andersen M.R."/>
            <person name="Archer D.B."/>
            <person name="Baker S.E."/>
            <person name="Benoit I."/>
            <person name="Brakhage A.A."/>
            <person name="Braus G.H."/>
            <person name="Fischer R."/>
            <person name="Frisvad J.C."/>
            <person name="Goldman G.H."/>
            <person name="Houbraken J."/>
            <person name="Oakley B."/>
            <person name="Pocsi I."/>
            <person name="Scazzocchio C."/>
            <person name="Seiboth B."/>
            <person name="vanKuyk P.A."/>
            <person name="Wortman J."/>
            <person name="Dyer P.S."/>
            <person name="Grigoriev I.V."/>
        </authorList>
    </citation>
    <scope>NUCLEOTIDE SEQUENCE [LARGE SCALE GENOMIC DNA]</scope>
    <source>
        <strain evidence="2">CBS 516.65</strain>
    </source>
</reference>